<evidence type="ECO:0000259" key="3">
    <source>
        <dbReference type="PROSITE" id="PS50188"/>
    </source>
</evidence>
<dbReference type="GO" id="GO:0019005">
    <property type="term" value="C:SCF ubiquitin ligase complex"/>
    <property type="evidence" value="ECO:0007669"/>
    <property type="project" value="TreeGrafter"/>
</dbReference>
<evidence type="ECO:0000313" key="5">
    <source>
        <dbReference type="Proteomes" id="UP000283509"/>
    </source>
</evidence>
<dbReference type="STRING" id="6689.A0A3R7P102"/>
<dbReference type="OrthoDB" id="5951542at2759"/>
<dbReference type="EMBL" id="QCYY01002155">
    <property type="protein sequence ID" value="ROT72458.1"/>
    <property type="molecule type" value="Genomic_DNA"/>
</dbReference>
<dbReference type="CDD" id="cd12876">
    <property type="entry name" value="SPRY_SOCS3"/>
    <property type="match status" value="1"/>
</dbReference>
<dbReference type="InterPro" id="IPR001870">
    <property type="entry name" value="B30.2/SPRY"/>
</dbReference>
<dbReference type="Pfam" id="PF00622">
    <property type="entry name" value="SPRY"/>
    <property type="match status" value="1"/>
</dbReference>
<dbReference type="PANTHER" id="PTHR12245">
    <property type="entry name" value="SPRY DOMAIN CONTAINING SOCS BOX PROTEIN"/>
    <property type="match status" value="1"/>
</dbReference>
<comment type="caution">
    <text evidence="4">The sequence shown here is derived from an EMBL/GenBank/DDBJ whole genome shotgun (WGS) entry which is preliminary data.</text>
</comment>
<dbReference type="PROSITE" id="PS50188">
    <property type="entry name" value="B302_SPRY"/>
    <property type="match status" value="1"/>
</dbReference>
<reference evidence="4 5" key="1">
    <citation type="submission" date="2018-04" db="EMBL/GenBank/DDBJ databases">
        <authorList>
            <person name="Zhang X."/>
            <person name="Yuan J."/>
            <person name="Li F."/>
            <person name="Xiang J."/>
        </authorList>
    </citation>
    <scope>NUCLEOTIDE SEQUENCE [LARGE SCALE GENOMIC DNA]</scope>
    <source>
        <tissue evidence="4">Muscle</tissue>
    </source>
</reference>
<dbReference type="PANTHER" id="PTHR12245:SF5">
    <property type="entry name" value="SPRY DOMAIN-CONTAINING SOCS BOX PROTEIN 3"/>
    <property type="match status" value="1"/>
</dbReference>
<evidence type="ECO:0000256" key="2">
    <source>
        <dbReference type="SAM" id="MobiDB-lite"/>
    </source>
</evidence>
<evidence type="ECO:0000313" key="4">
    <source>
        <dbReference type="EMBL" id="ROT72458.1"/>
    </source>
</evidence>
<feature type="region of interest" description="Disordered" evidence="2">
    <location>
        <begin position="313"/>
        <end position="339"/>
    </location>
</feature>
<feature type="compositionally biased region" description="Low complexity" evidence="2">
    <location>
        <begin position="317"/>
        <end position="334"/>
    </location>
</feature>
<dbReference type="InterPro" id="IPR050672">
    <property type="entry name" value="FBXO45-Fsn/SPSB_families"/>
</dbReference>
<sequence length="409" mass="44899">MWKKLVIGHGMNSFITSQNNSFCEHVDQETISCSCGEEEKEFAWVWSTREQGGQAGSVVLGPDQRQISFNPEYSSGTAAVRGCEALPIGHHHYWELKMTSAVYGTDIMVGVCTAKFDLKHAVHRFCSLLGRDHESWGYSYTGGVQHGGKFKPYGPRWGKGSIVGLHLDSWRGTLEFYLNRKPLGVAFVGLQNKEVYPIVTSTSAHSGMKLVSSCTFPVSLQCLASEVVCKQLCEKMKVRVEDLPLPPGLRTFIKNNYWPFMRSVGAGYERTSFKAGAWCVCNSKRTHEDDPVETIRSKRLRRRLYTPHMLAMVSARSPSSSSDSSSDGSSSPNSQLYFPDLISSQSGRQNCQLIVAEPNTTTSISSHTTSSTPTTSAAYYFLPLSSPISSEPSSSSSSASPSPPASLLQ</sequence>
<dbReference type="SMART" id="SM00449">
    <property type="entry name" value="SPRY"/>
    <property type="match status" value="1"/>
</dbReference>
<reference evidence="4 5" key="2">
    <citation type="submission" date="2019-01" db="EMBL/GenBank/DDBJ databases">
        <title>The decoding of complex shrimp genome reveals the adaptation for benthos swimmer, frequently molting mechanism and breeding impact on genome.</title>
        <authorList>
            <person name="Sun Y."/>
            <person name="Gao Y."/>
            <person name="Yu Y."/>
        </authorList>
    </citation>
    <scope>NUCLEOTIDE SEQUENCE [LARGE SCALE GENOMIC DNA]</scope>
    <source>
        <tissue evidence="4">Muscle</tissue>
    </source>
</reference>
<dbReference type="GO" id="GO:0043161">
    <property type="term" value="P:proteasome-mediated ubiquitin-dependent protein catabolic process"/>
    <property type="evidence" value="ECO:0007669"/>
    <property type="project" value="TreeGrafter"/>
</dbReference>
<feature type="region of interest" description="Disordered" evidence="2">
    <location>
        <begin position="387"/>
        <end position="409"/>
    </location>
</feature>
<keyword evidence="5" id="KW-1185">Reference proteome</keyword>
<dbReference type="AlphaFoldDB" id="A0A3R7P102"/>
<proteinExistence type="predicted"/>
<dbReference type="Gene3D" id="2.60.120.920">
    <property type="match status" value="1"/>
</dbReference>
<gene>
    <name evidence="4" type="ORF">C7M84_009164</name>
</gene>
<name>A0A3R7P102_PENVA</name>
<dbReference type="InterPro" id="IPR003877">
    <property type="entry name" value="SPRY_dom"/>
</dbReference>
<evidence type="ECO:0000256" key="1">
    <source>
        <dbReference type="ARBA" id="ARBA00022786"/>
    </source>
</evidence>
<keyword evidence="1" id="KW-0833">Ubl conjugation pathway</keyword>
<feature type="domain" description="B30.2/SPRY" evidence="3">
    <location>
        <begin position="27"/>
        <end position="217"/>
    </location>
</feature>
<protein>
    <submittedName>
        <fullName evidence="4">Putative SPRY domain-containing SOCS box protein 3-like</fullName>
    </submittedName>
</protein>
<dbReference type="InterPro" id="IPR035754">
    <property type="entry name" value="SPRY_SPSB3"/>
</dbReference>
<dbReference type="InterPro" id="IPR043136">
    <property type="entry name" value="B30.2/SPRY_sf"/>
</dbReference>
<dbReference type="InterPro" id="IPR013320">
    <property type="entry name" value="ConA-like_dom_sf"/>
</dbReference>
<dbReference type="Proteomes" id="UP000283509">
    <property type="component" value="Unassembled WGS sequence"/>
</dbReference>
<dbReference type="SUPFAM" id="SSF49899">
    <property type="entry name" value="Concanavalin A-like lectins/glucanases"/>
    <property type="match status" value="1"/>
</dbReference>
<accession>A0A3R7P102</accession>
<organism evidence="4 5">
    <name type="scientific">Penaeus vannamei</name>
    <name type="common">Whiteleg shrimp</name>
    <name type="synonym">Litopenaeus vannamei</name>
    <dbReference type="NCBI Taxonomy" id="6689"/>
    <lineage>
        <taxon>Eukaryota</taxon>
        <taxon>Metazoa</taxon>
        <taxon>Ecdysozoa</taxon>
        <taxon>Arthropoda</taxon>
        <taxon>Crustacea</taxon>
        <taxon>Multicrustacea</taxon>
        <taxon>Malacostraca</taxon>
        <taxon>Eumalacostraca</taxon>
        <taxon>Eucarida</taxon>
        <taxon>Decapoda</taxon>
        <taxon>Dendrobranchiata</taxon>
        <taxon>Penaeoidea</taxon>
        <taxon>Penaeidae</taxon>
        <taxon>Penaeus</taxon>
    </lineage>
</organism>